<accession>A0A955L6I3</accession>
<dbReference type="EMBL" id="JAGQLK010000089">
    <property type="protein sequence ID" value="MCA9383558.1"/>
    <property type="molecule type" value="Genomic_DNA"/>
</dbReference>
<evidence type="ECO:0000313" key="2">
    <source>
        <dbReference type="EMBL" id="MCA9383558.1"/>
    </source>
</evidence>
<proteinExistence type="predicted"/>
<reference evidence="2" key="2">
    <citation type="journal article" date="2021" name="Microbiome">
        <title>Successional dynamics and alternative stable states in a saline activated sludge microbial community over 9 years.</title>
        <authorList>
            <person name="Wang Y."/>
            <person name="Ye J."/>
            <person name="Ju F."/>
            <person name="Liu L."/>
            <person name="Boyd J.A."/>
            <person name="Deng Y."/>
            <person name="Parks D.H."/>
            <person name="Jiang X."/>
            <person name="Yin X."/>
            <person name="Woodcroft B.J."/>
            <person name="Tyson G.W."/>
            <person name="Hugenholtz P."/>
            <person name="Polz M.F."/>
            <person name="Zhang T."/>
        </authorList>
    </citation>
    <scope>NUCLEOTIDE SEQUENCE</scope>
    <source>
        <strain evidence="2">HKST-UBA14</strain>
    </source>
</reference>
<evidence type="ECO:0000256" key="1">
    <source>
        <dbReference type="SAM" id="MobiDB-lite"/>
    </source>
</evidence>
<dbReference type="Proteomes" id="UP000783287">
    <property type="component" value="Unassembled WGS sequence"/>
</dbReference>
<dbReference type="AlphaFoldDB" id="A0A955L6I3"/>
<name>A0A955L6I3_9BACT</name>
<comment type="caution">
    <text evidence="2">The sequence shown here is derived from an EMBL/GenBank/DDBJ whole genome shotgun (WGS) entry which is preliminary data.</text>
</comment>
<reference evidence="2" key="1">
    <citation type="submission" date="2020-04" db="EMBL/GenBank/DDBJ databases">
        <authorList>
            <person name="Zhang T."/>
        </authorList>
    </citation>
    <scope>NUCLEOTIDE SEQUENCE</scope>
    <source>
        <strain evidence="2">HKST-UBA14</strain>
    </source>
</reference>
<feature type="region of interest" description="Disordered" evidence="1">
    <location>
        <begin position="425"/>
        <end position="448"/>
    </location>
</feature>
<evidence type="ECO:0000313" key="3">
    <source>
        <dbReference type="Proteomes" id="UP000783287"/>
    </source>
</evidence>
<organism evidence="2 3">
    <name type="scientific">Candidatus Dojkabacteria bacterium</name>
    <dbReference type="NCBI Taxonomy" id="2099670"/>
    <lineage>
        <taxon>Bacteria</taxon>
        <taxon>Candidatus Dojkabacteria</taxon>
    </lineage>
</organism>
<sequence length="448" mass="50148">MMSEYIFGPDLNNESEVVTSVAPYLSPVWGESATPLNVRIVNVRGAIAPDKLLPYGVLADIFSYGEPEAPWTHARVEVDRFTRSQAFTHPDNPNDIYYFTGLNYGTERGNELVLIRPGIDQVGDIGDIYLIERLMGRVSSSAGQTLVTEPDGTQFRQHSDSPLGAYKADVLIEKIQNTAKANRLWGRHAHIPLFRGMVEYSDSINDSAGGVYTLPLNISPIQLASLELTHYRYESIESSPYLQFAWQSGRFLRMMHNKGYAHNQYHTGNRALSILDWKLCAKDFETMQNISRHQNSTRLHSLSGASPKQSVLELDFFTCVSSDIKTALHIARKEYKGTSHIPLTAFLPEKLAYAYMHGIALKVAAANILGYTEPNSTINHERHLAETTRLTNLISRYSPSLADPLGIRNDAGYFTDALATGIATHTVRGEHPLQEATRQRPSRGKRRR</sequence>
<protein>
    <submittedName>
        <fullName evidence="2">Uncharacterized protein</fullName>
    </submittedName>
</protein>
<gene>
    <name evidence="2" type="ORF">KC909_04275</name>
</gene>